<comment type="caution">
    <text evidence="2">The sequence shown here is derived from an EMBL/GenBank/DDBJ whole genome shotgun (WGS) entry which is preliminary data.</text>
</comment>
<evidence type="ECO:0000313" key="2">
    <source>
        <dbReference type="EMBL" id="OMJ70882.1"/>
    </source>
</evidence>
<gene>
    <name evidence="2" type="ORF">SteCoe_31043</name>
</gene>
<organism evidence="2 3">
    <name type="scientific">Stentor coeruleus</name>
    <dbReference type="NCBI Taxonomy" id="5963"/>
    <lineage>
        <taxon>Eukaryota</taxon>
        <taxon>Sar</taxon>
        <taxon>Alveolata</taxon>
        <taxon>Ciliophora</taxon>
        <taxon>Postciliodesmatophora</taxon>
        <taxon>Heterotrichea</taxon>
        <taxon>Heterotrichida</taxon>
        <taxon>Stentoridae</taxon>
        <taxon>Stentor</taxon>
    </lineage>
</organism>
<feature type="compositionally biased region" description="Polar residues" evidence="1">
    <location>
        <begin position="82"/>
        <end position="91"/>
    </location>
</feature>
<evidence type="ECO:0000313" key="3">
    <source>
        <dbReference type="Proteomes" id="UP000187209"/>
    </source>
</evidence>
<accession>A0A1R2B278</accession>
<sequence>MGACLDGTICYDKATLTLESLSKRSISSMSESSNIPVTMQESLEDLKARIQKEYEIVEIKEASKFQRPMITRAMTFISTSNDTNNKLSQSADENKFPIKRSNTKTNSGLRLSFLKKAKEKMRNSTFKPPKIEIFKEESISEESTGVLPLTSRDEGYEKWKEDFNFLHRPKGDYDPIVFK</sequence>
<protein>
    <submittedName>
        <fullName evidence="2">Uncharacterized protein</fullName>
    </submittedName>
</protein>
<dbReference type="Proteomes" id="UP000187209">
    <property type="component" value="Unassembled WGS sequence"/>
</dbReference>
<keyword evidence="3" id="KW-1185">Reference proteome</keyword>
<dbReference type="AlphaFoldDB" id="A0A1R2B278"/>
<reference evidence="2 3" key="1">
    <citation type="submission" date="2016-11" db="EMBL/GenBank/DDBJ databases">
        <title>The macronuclear genome of Stentor coeruleus: a giant cell with tiny introns.</title>
        <authorList>
            <person name="Slabodnick M."/>
            <person name="Ruby J.G."/>
            <person name="Reiff S.B."/>
            <person name="Swart E.C."/>
            <person name="Gosai S."/>
            <person name="Prabakaran S."/>
            <person name="Witkowska E."/>
            <person name="Larue G.E."/>
            <person name="Fisher S."/>
            <person name="Freeman R.M."/>
            <person name="Gunawardena J."/>
            <person name="Chu W."/>
            <person name="Stover N.A."/>
            <person name="Gregory B.D."/>
            <person name="Nowacki M."/>
            <person name="Derisi J."/>
            <person name="Roy S.W."/>
            <person name="Marshall W.F."/>
            <person name="Sood P."/>
        </authorList>
    </citation>
    <scope>NUCLEOTIDE SEQUENCE [LARGE SCALE GENOMIC DNA]</scope>
    <source>
        <strain evidence="2">WM001</strain>
    </source>
</reference>
<evidence type="ECO:0000256" key="1">
    <source>
        <dbReference type="SAM" id="MobiDB-lite"/>
    </source>
</evidence>
<name>A0A1R2B278_9CILI</name>
<proteinExistence type="predicted"/>
<feature type="region of interest" description="Disordered" evidence="1">
    <location>
        <begin position="82"/>
        <end position="101"/>
    </location>
</feature>
<dbReference type="EMBL" id="MPUH01001045">
    <property type="protein sequence ID" value="OMJ70882.1"/>
    <property type="molecule type" value="Genomic_DNA"/>
</dbReference>